<evidence type="ECO:0000256" key="1">
    <source>
        <dbReference type="ARBA" id="ARBA00004496"/>
    </source>
</evidence>
<dbReference type="NCBIfam" id="NF001399">
    <property type="entry name" value="PRK00283.1"/>
    <property type="match status" value="1"/>
</dbReference>
<dbReference type="EMBL" id="CP099547">
    <property type="protein sequence ID" value="USR78646.1"/>
    <property type="molecule type" value="Genomic_DNA"/>
</dbReference>
<evidence type="ECO:0000256" key="2">
    <source>
        <dbReference type="ARBA" id="ARBA00010450"/>
    </source>
</evidence>
<dbReference type="PROSITE" id="PS51898">
    <property type="entry name" value="TYR_RECOMBINASE"/>
    <property type="match status" value="1"/>
</dbReference>
<proteinExistence type="inferred from homology"/>
<feature type="active site" evidence="11">
    <location>
        <position position="157"/>
    </location>
</feature>
<dbReference type="InterPro" id="IPR002104">
    <property type="entry name" value="Integrase_catalytic"/>
</dbReference>
<feature type="active site" evidence="11">
    <location>
        <position position="253"/>
    </location>
</feature>
<comment type="subcellular location">
    <subcellularLocation>
        <location evidence="1 11">Cytoplasm</location>
    </subcellularLocation>
</comment>
<feature type="active site" evidence="11">
    <location>
        <position position="256"/>
    </location>
</feature>
<evidence type="ECO:0000256" key="11">
    <source>
        <dbReference type="HAMAP-Rule" id="MF_01807"/>
    </source>
</evidence>
<evidence type="ECO:0000256" key="6">
    <source>
        <dbReference type="ARBA" id="ARBA00022829"/>
    </source>
</evidence>
<evidence type="ECO:0000313" key="14">
    <source>
        <dbReference type="EMBL" id="USR78646.1"/>
    </source>
</evidence>
<evidence type="ECO:0000256" key="8">
    <source>
        <dbReference type="ARBA" id="ARBA00023125"/>
    </source>
</evidence>
<dbReference type="PANTHER" id="PTHR30349">
    <property type="entry name" value="PHAGE INTEGRASE-RELATED"/>
    <property type="match status" value="1"/>
</dbReference>
<comment type="function">
    <text evidence="11">Site-specific tyrosine recombinase, which acts by catalyzing the cutting and rejoining of the recombining DNA molecules. The XerC-XerD complex is essential to convert dimers of the bacterial chromosome into monomers to permit their segregation at cell division. It also contributes to the segregational stability of plasmids.</text>
</comment>
<dbReference type="NCBIfam" id="TIGR02225">
    <property type="entry name" value="recomb_XerD"/>
    <property type="match status" value="1"/>
</dbReference>
<name>A0ABY5AGM5_9ACTO</name>
<dbReference type="InterPro" id="IPR013762">
    <property type="entry name" value="Integrase-like_cat_sf"/>
</dbReference>
<dbReference type="InterPro" id="IPR011932">
    <property type="entry name" value="Recomb_XerD"/>
</dbReference>
<dbReference type="InterPro" id="IPR010998">
    <property type="entry name" value="Integrase_recombinase_N"/>
</dbReference>
<evidence type="ECO:0000256" key="5">
    <source>
        <dbReference type="ARBA" id="ARBA00022618"/>
    </source>
</evidence>
<dbReference type="Proteomes" id="UP001056109">
    <property type="component" value="Chromosome"/>
</dbReference>
<dbReference type="Gene3D" id="1.10.443.10">
    <property type="entry name" value="Intergrase catalytic core"/>
    <property type="match status" value="1"/>
</dbReference>
<protein>
    <recommendedName>
        <fullName evidence="3 11">Tyrosine recombinase XerD</fullName>
    </recommendedName>
</protein>
<keyword evidence="8 11" id="KW-0238">DNA-binding</keyword>
<dbReference type="InterPro" id="IPR011010">
    <property type="entry name" value="DNA_brk_join_enz"/>
</dbReference>
<dbReference type="SUPFAM" id="SSF56349">
    <property type="entry name" value="DNA breaking-rejoining enzymes"/>
    <property type="match status" value="1"/>
</dbReference>
<comment type="subunit">
    <text evidence="11">Forms a cyclic heterotetrameric complex composed of two molecules of XerC and two molecules of XerD.</text>
</comment>
<dbReference type="InterPro" id="IPR004107">
    <property type="entry name" value="Integrase_SAM-like_N"/>
</dbReference>
<evidence type="ECO:0000313" key="15">
    <source>
        <dbReference type="Proteomes" id="UP001056109"/>
    </source>
</evidence>
<dbReference type="Pfam" id="PF02899">
    <property type="entry name" value="Phage_int_SAM_1"/>
    <property type="match status" value="1"/>
</dbReference>
<reference evidence="14" key="1">
    <citation type="submission" date="2022-06" db="EMBL/GenBank/DDBJ databases">
        <title>Complete Genome Sequence of Arcanobacterium pinnipediorum strain DSM 28752 isolated from a harbour seal.</title>
        <authorList>
            <person name="Borowiak M."/>
            <person name="Kreitlow A."/>
            <person name="Alssahen M."/>
            <person name="Malorny B."/>
            <person name="Laemmler C."/>
            <person name="Prenger-Berninghoff E."/>
            <person name="Siebert U."/>
            <person name="Ploetz M."/>
            <person name="Abdulmawjood A."/>
        </authorList>
    </citation>
    <scope>NUCLEOTIDE SEQUENCE</scope>
    <source>
        <strain evidence="14">DSM 28752</strain>
    </source>
</reference>
<dbReference type="InterPro" id="IPR023009">
    <property type="entry name" value="Tyrosine_recombinase_XerC/XerD"/>
</dbReference>
<dbReference type="InterPro" id="IPR050090">
    <property type="entry name" value="Tyrosine_recombinase_XerCD"/>
</dbReference>
<keyword evidence="6 11" id="KW-0159">Chromosome partition</keyword>
<evidence type="ECO:0000256" key="3">
    <source>
        <dbReference type="ARBA" id="ARBA00015810"/>
    </source>
</evidence>
<evidence type="ECO:0000256" key="4">
    <source>
        <dbReference type="ARBA" id="ARBA00022490"/>
    </source>
</evidence>
<organism evidence="14 15">
    <name type="scientific">Arcanobacterium pinnipediorum</name>
    <dbReference type="NCBI Taxonomy" id="1503041"/>
    <lineage>
        <taxon>Bacteria</taxon>
        <taxon>Bacillati</taxon>
        <taxon>Actinomycetota</taxon>
        <taxon>Actinomycetes</taxon>
        <taxon>Actinomycetales</taxon>
        <taxon>Actinomycetaceae</taxon>
        <taxon>Arcanobacterium</taxon>
    </lineage>
</organism>
<feature type="active site" evidence="11">
    <location>
        <position position="279"/>
    </location>
</feature>
<gene>
    <name evidence="11 14" type="primary">xerD</name>
    <name evidence="14" type="ORF">NG665_04415</name>
</gene>
<dbReference type="Gene3D" id="1.10.150.130">
    <property type="match status" value="1"/>
</dbReference>
<dbReference type="CDD" id="cd00798">
    <property type="entry name" value="INT_XerDC_C"/>
    <property type="match status" value="1"/>
</dbReference>
<evidence type="ECO:0000256" key="7">
    <source>
        <dbReference type="ARBA" id="ARBA00022908"/>
    </source>
</evidence>
<evidence type="ECO:0000259" key="12">
    <source>
        <dbReference type="PROSITE" id="PS51898"/>
    </source>
</evidence>
<keyword evidence="9 11" id="KW-0233">DNA recombination</keyword>
<feature type="domain" description="Tyr recombinase" evidence="12">
    <location>
        <begin position="116"/>
        <end position="301"/>
    </location>
</feature>
<keyword evidence="5 11" id="KW-0132">Cell division</keyword>
<evidence type="ECO:0000256" key="9">
    <source>
        <dbReference type="ARBA" id="ARBA00023172"/>
    </source>
</evidence>
<dbReference type="PANTHER" id="PTHR30349:SF81">
    <property type="entry name" value="TYROSINE RECOMBINASE XERC"/>
    <property type="match status" value="1"/>
</dbReference>
<keyword evidence="10 11" id="KW-0131">Cell cycle</keyword>
<keyword evidence="15" id="KW-1185">Reference proteome</keyword>
<feature type="active site" description="O-(3'-phospho-DNA)-tyrosine intermediate" evidence="11">
    <location>
        <position position="288"/>
    </location>
</feature>
<comment type="similarity">
    <text evidence="2 11">Belongs to the 'phage' integrase family. XerD subfamily.</text>
</comment>
<dbReference type="PROSITE" id="PS51900">
    <property type="entry name" value="CB"/>
    <property type="match status" value="1"/>
</dbReference>
<evidence type="ECO:0000259" key="13">
    <source>
        <dbReference type="PROSITE" id="PS51900"/>
    </source>
</evidence>
<feature type="active site" evidence="11">
    <location>
        <position position="181"/>
    </location>
</feature>
<keyword evidence="7 11" id="KW-0229">DNA integration</keyword>
<dbReference type="HAMAP" id="MF_01807">
    <property type="entry name" value="Recomb_XerD"/>
    <property type="match status" value="1"/>
</dbReference>
<dbReference type="RefSeq" id="WP_252672461.1">
    <property type="nucleotide sequence ID" value="NZ_CP099547.1"/>
</dbReference>
<dbReference type="HAMAP" id="MF_01808">
    <property type="entry name" value="Recomb_XerC_XerD"/>
    <property type="match status" value="1"/>
</dbReference>
<keyword evidence="4 11" id="KW-0963">Cytoplasm</keyword>
<accession>A0ABY5AGM5</accession>
<dbReference type="InterPro" id="IPR044068">
    <property type="entry name" value="CB"/>
</dbReference>
<evidence type="ECO:0000256" key="10">
    <source>
        <dbReference type="ARBA" id="ARBA00023306"/>
    </source>
</evidence>
<feature type="domain" description="Core-binding (CB)" evidence="13">
    <location>
        <begin position="5"/>
        <end position="95"/>
    </location>
</feature>
<dbReference type="Pfam" id="PF00589">
    <property type="entry name" value="Phage_integrase"/>
    <property type="match status" value="1"/>
</dbReference>
<sequence length="310" mass="34290">MTFLRQFQHAVDDYLAHLTVERALSDNTIAAYRRDLTHYRDHLNMRGVLALDAITPEDCASFVDYLRGGSGAKPLATTSVARMVTAMRRFHEFLLTEGLTTNDPSRDIHPPKIGMRLPKAISIPQMQLLIQTAANGHGPIALRDLALVEILYGTGARISEAIGLKPTDIDSESASIRLLGKGRKERVLPLGRYALEAVDAYLVRGRPELAARSAKPSSALFLNKRGNGLSRQSAWGIIQSIAHEAQLDDISPHTFRHSFATHLLQGGADVRIVQEMLGHSSVTTTQIYTMVTRETLKEVYATAHPRAWHE</sequence>